<dbReference type="Proteomes" id="UP000074382">
    <property type="component" value="Unassembled WGS sequence"/>
</dbReference>
<evidence type="ECO:0000259" key="2">
    <source>
        <dbReference type="Pfam" id="PF14863"/>
    </source>
</evidence>
<dbReference type="PATRIC" id="fig|665004.4.peg.802"/>
<dbReference type="InterPro" id="IPR036866">
    <property type="entry name" value="RibonucZ/Hydroxyglut_hydro"/>
</dbReference>
<dbReference type="Gene3D" id="1.25.40.880">
    <property type="entry name" value="Alkyl sulfatase, dimerisation domain"/>
    <property type="match status" value="1"/>
</dbReference>
<accession>A0A147KK52</accession>
<feature type="compositionally biased region" description="Polar residues" evidence="1">
    <location>
        <begin position="137"/>
        <end position="148"/>
    </location>
</feature>
<comment type="caution">
    <text evidence="3">The sequence shown here is derived from an EMBL/GenBank/DDBJ whole genome shotgun (WGS) entry which is preliminary data.</text>
</comment>
<name>A0A147KK52_THECS</name>
<evidence type="ECO:0000256" key="1">
    <source>
        <dbReference type="SAM" id="MobiDB-lite"/>
    </source>
</evidence>
<feature type="domain" description="Alkyl sulfatase dimerisation" evidence="2">
    <location>
        <begin position="1"/>
        <end position="69"/>
    </location>
</feature>
<dbReference type="InterPro" id="IPR038536">
    <property type="entry name" value="Alkyl/aryl-sulf_dimr_sf"/>
</dbReference>
<reference evidence="4" key="1">
    <citation type="journal article" date="2017" name="Acta Aliment.">
        <title>Plant polysaccharide degrading enzyme system of Thermpbifida cellulosilytica TB100 revealed by de novo genome project data.</title>
        <authorList>
            <person name="Toth A."/>
            <person name="Baka E."/>
            <person name="Luzics S."/>
            <person name="Bata-Vidacs I."/>
            <person name="Nagy I."/>
            <person name="Balint B."/>
            <person name="Herceg R."/>
            <person name="Olasz F."/>
            <person name="Wilk T."/>
            <person name="Nagy T."/>
            <person name="Kriszt B."/>
            <person name="Nagy I."/>
            <person name="Kukolya J."/>
        </authorList>
    </citation>
    <scope>NUCLEOTIDE SEQUENCE [LARGE SCALE GENOMIC DNA]</scope>
    <source>
        <strain evidence="4">TB100</strain>
    </source>
</reference>
<gene>
    <name evidence="3" type="ORF">AC529_06040</name>
</gene>
<dbReference type="RefSeq" id="WP_068753485.1">
    <property type="nucleotide sequence ID" value="NZ_KQ950180.1"/>
</dbReference>
<dbReference type="InterPro" id="IPR029228">
    <property type="entry name" value="Alkyl_sulf_dimr"/>
</dbReference>
<dbReference type="AlphaFoldDB" id="A0A147KK52"/>
<evidence type="ECO:0000313" key="4">
    <source>
        <dbReference type="Proteomes" id="UP000074382"/>
    </source>
</evidence>
<dbReference type="GO" id="GO:0046983">
    <property type="term" value="F:protein dimerization activity"/>
    <property type="evidence" value="ECO:0007669"/>
    <property type="project" value="InterPro"/>
</dbReference>
<feature type="compositionally biased region" description="Low complexity" evidence="1">
    <location>
        <begin position="109"/>
        <end position="127"/>
    </location>
</feature>
<proteinExistence type="predicted"/>
<feature type="region of interest" description="Disordered" evidence="1">
    <location>
        <begin position="105"/>
        <end position="148"/>
    </location>
</feature>
<dbReference type="SUPFAM" id="SSF56281">
    <property type="entry name" value="Metallo-hydrolase/oxidoreductase"/>
    <property type="match status" value="1"/>
</dbReference>
<evidence type="ECO:0000313" key="3">
    <source>
        <dbReference type="EMBL" id="KUP97613.1"/>
    </source>
</evidence>
<sequence>MGGAARVLAVAAESLDDDPQWAAELARTVVDAFPDHADGRALLTRALHALADRDPNPLRRNWYRCAALDASGQLRLSDVRDAVQRMFPLTARVLLETLRFRVAPEKAGSRTVSRRTTSSRASTSRTSKFGGPGPSRLPTTPRISTAPP</sequence>
<keyword evidence="4" id="KW-1185">Reference proteome</keyword>
<protein>
    <recommendedName>
        <fullName evidence="2">Alkyl sulfatase dimerisation domain-containing protein</fullName>
    </recommendedName>
</protein>
<dbReference type="EMBL" id="LGEM01000022">
    <property type="protein sequence ID" value="KUP97613.1"/>
    <property type="molecule type" value="Genomic_DNA"/>
</dbReference>
<dbReference type="Pfam" id="PF14863">
    <property type="entry name" value="Alkyl_sulf_dimr"/>
    <property type="match status" value="1"/>
</dbReference>
<organism evidence="3 4">
    <name type="scientific">Thermobifida cellulosilytica TB100</name>
    <dbReference type="NCBI Taxonomy" id="665004"/>
    <lineage>
        <taxon>Bacteria</taxon>
        <taxon>Bacillati</taxon>
        <taxon>Actinomycetota</taxon>
        <taxon>Actinomycetes</taxon>
        <taxon>Streptosporangiales</taxon>
        <taxon>Nocardiopsidaceae</taxon>
        <taxon>Thermobifida</taxon>
    </lineage>
</organism>